<evidence type="ECO:0000313" key="1">
    <source>
        <dbReference type="EMBL" id="KAB2609514.1"/>
    </source>
</evidence>
<dbReference type="AlphaFoldDB" id="A0A5N5GFM9"/>
<dbReference type="Proteomes" id="UP000327157">
    <property type="component" value="Chromosome 14"/>
</dbReference>
<sequence>MQQASEIYFLSSQYRSKLGEVMSAAASKVGEVTESEVDELSGVRRLKDDVLSLKGERQGRGIEFELWSLETGGKVSSLESEERRGRGVC</sequence>
<gene>
    <name evidence="1" type="ORF">D8674_012682</name>
</gene>
<accession>A0A5N5GFM9</accession>
<evidence type="ECO:0000313" key="2">
    <source>
        <dbReference type="Proteomes" id="UP000327157"/>
    </source>
</evidence>
<proteinExistence type="predicted"/>
<dbReference type="EMBL" id="SMOL01000553">
    <property type="protein sequence ID" value="KAB2609514.1"/>
    <property type="molecule type" value="Genomic_DNA"/>
</dbReference>
<comment type="caution">
    <text evidence="1">The sequence shown here is derived from an EMBL/GenBank/DDBJ whole genome shotgun (WGS) entry which is preliminary data.</text>
</comment>
<name>A0A5N5GFM9_9ROSA</name>
<reference evidence="1 2" key="1">
    <citation type="submission" date="2019-09" db="EMBL/GenBank/DDBJ databases">
        <authorList>
            <person name="Ou C."/>
        </authorList>
    </citation>
    <scope>NUCLEOTIDE SEQUENCE [LARGE SCALE GENOMIC DNA]</scope>
    <source>
        <strain evidence="1">S2</strain>
        <tissue evidence="1">Leaf</tissue>
    </source>
</reference>
<reference evidence="2" key="2">
    <citation type="submission" date="2019-10" db="EMBL/GenBank/DDBJ databases">
        <title>A de novo genome assembly of a pear dwarfing rootstock.</title>
        <authorList>
            <person name="Wang F."/>
            <person name="Wang J."/>
            <person name="Li S."/>
            <person name="Zhang Y."/>
            <person name="Fang M."/>
            <person name="Ma L."/>
            <person name="Zhao Y."/>
            <person name="Jiang S."/>
        </authorList>
    </citation>
    <scope>NUCLEOTIDE SEQUENCE [LARGE SCALE GENOMIC DNA]</scope>
</reference>
<organism evidence="1 2">
    <name type="scientific">Pyrus ussuriensis x Pyrus communis</name>
    <dbReference type="NCBI Taxonomy" id="2448454"/>
    <lineage>
        <taxon>Eukaryota</taxon>
        <taxon>Viridiplantae</taxon>
        <taxon>Streptophyta</taxon>
        <taxon>Embryophyta</taxon>
        <taxon>Tracheophyta</taxon>
        <taxon>Spermatophyta</taxon>
        <taxon>Magnoliopsida</taxon>
        <taxon>eudicotyledons</taxon>
        <taxon>Gunneridae</taxon>
        <taxon>Pentapetalae</taxon>
        <taxon>rosids</taxon>
        <taxon>fabids</taxon>
        <taxon>Rosales</taxon>
        <taxon>Rosaceae</taxon>
        <taxon>Amygdaloideae</taxon>
        <taxon>Maleae</taxon>
        <taxon>Pyrus</taxon>
    </lineage>
</organism>
<keyword evidence="2" id="KW-1185">Reference proteome</keyword>
<reference evidence="1 2" key="3">
    <citation type="submission" date="2019-11" db="EMBL/GenBank/DDBJ databases">
        <title>A de novo genome assembly of a pear dwarfing rootstock.</title>
        <authorList>
            <person name="Wang F."/>
            <person name="Wang J."/>
            <person name="Li S."/>
            <person name="Zhang Y."/>
            <person name="Fang M."/>
            <person name="Ma L."/>
            <person name="Zhao Y."/>
            <person name="Jiang S."/>
        </authorList>
    </citation>
    <scope>NUCLEOTIDE SEQUENCE [LARGE SCALE GENOMIC DNA]</scope>
    <source>
        <strain evidence="1">S2</strain>
        <tissue evidence="1">Leaf</tissue>
    </source>
</reference>
<protein>
    <submittedName>
        <fullName evidence="1">Uncharacterized protein</fullName>
    </submittedName>
</protein>